<comment type="caution">
    <text evidence="2">The sequence shown here is derived from an EMBL/GenBank/DDBJ whole genome shotgun (WGS) entry which is preliminary data.</text>
</comment>
<reference evidence="2" key="1">
    <citation type="submission" date="2022-07" db="EMBL/GenBank/DDBJ databases">
        <authorList>
            <person name="Macas J."/>
            <person name="Novak P."/>
            <person name="Neumann P."/>
        </authorList>
    </citation>
    <scope>NUCLEOTIDE SEQUENCE</scope>
</reference>
<name>A0AAV0EJX9_9ASTE</name>
<dbReference type="AlphaFoldDB" id="A0AAV0EJX9"/>
<dbReference type="Proteomes" id="UP001152523">
    <property type="component" value="Unassembled WGS sequence"/>
</dbReference>
<evidence type="ECO:0000313" key="2">
    <source>
        <dbReference type="EMBL" id="CAH9122384.1"/>
    </source>
</evidence>
<organism evidence="2 3">
    <name type="scientific">Cuscuta epithymum</name>
    <dbReference type="NCBI Taxonomy" id="186058"/>
    <lineage>
        <taxon>Eukaryota</taxon>
        <taxon>Viridiplantae</taxon>
        <taxon>Streptophyta</taxon>
        <taxon>Embryophyta</taxon>
        <taxon>Tracheophyta</taxon>
        <taxon>Spermatophyta</taxon>
        <taxon>Magnoliopsida</taxon>
        <taxon>eudicotyledons</taxon>
        <taxon>Gunneridae</taxon>
        <taxon>Pentapetalae</taxon>
        <taxon>asterids</taxon>
        <taxon>lamiids</taxon>
        <taxon>Solanales</taxon>
        <taxon>Convolvulaceae</taxon>
        <taxon>Cuscuteae</taxon>
        <taxon>Cuscuta</taxon>
        <taxon>Cuscuta subgen. Cuscuta</taxon>
    </lineage>
</organism>
<gene>
    <name evidence="2" type="ORF">CEPIT_LOCUS24433</name>
</gene>
<evidence type="ECO:0000313" key="3">
    <source>
        <dbReference type="Proteomes" id="UP001152523"/>
    </source>
</evidence>
<sequence>MPLRHLVAELPIELVRKRPVIVLFNLRLQLLHPPDLLEQIREVSVHLLPDSPLYTVPESAIAVLPPEGVDLPEVGVRDELDLREEHVPALLCVVSGEGDEQPAGLLVRLPEVLGGEVALQDVVGHGGLRRGGGLRDCSRRSGGGMVKVENAARKGGGGDGSGGSGGGFEEGGGVRQGMAP</sequence>
<feature type="region of interest" description="Disordered" evidence="1">
    <location>
        <begin position="149"/>
        <end position="180"/>
    </location>
</feature>
<proteinExistence type="predicted"/>
<protein>
    <submittedName>
        <fullName evidence="2">Uncharacterized protein</fullName>
    </submittedName>
</protein>
<evidence type="ECO:0000256" key="1">
    <source>
        <dbReference type="SAM" id="MobiDB-lite"/>
    </source>
</evidence>
<dbReference type="EMBL" id="CAMAPF010000924">
    <property type="protein sequence ID" value="CAH9122384.1"/>
    <property type="molecule type" value="Genomic_DNA"/>
</dbReference>
<feature type="compositionally biased region" description="Gly residues" evidence="1">
    <location>
        <begin position="154"/>
        <end position="180"/>
    </location>
</feature>
<keyword evidence="3" id="KW-1185">Reference proteome</keyword>
<accession>A0AAV0EJX9</accession>